<dbReference type="HOGENOM" id="CLU_082413_0_0_3"/>
<dbReference type="NCBIfam" id="NF038305">
    <property type="entry name" value="HpsJ_fam"/>
    <property type="match status" value="1"/>
</dbReference>
<evidence type="ECO:0000313" key="3">
    <source>
        <dbReference type="EMBL" id="AFZ48877.1"/>
    </source>
</evidence>
<proteinExistence type="predicted"/>
<organism evidence="3 4">
    <name type="scientific">Dactylococcopsis salina (strain PCC 8305)</name>
    <name type="common">Myxobactron salinum</name>
    <dbReference type="NCBI Taxonomy" id="13035"/>
    <lineage>
        <taxon>Bacteria</taxon>
        <taxon>Bacillati</taxon>
        <taxon>Cyanobacteriota</taxon>
        <taxon>Cyanophyceae</taxon>
        <taxon>Nodosilineales</taxon>
        <taxon>Cymatolegaceae</taxon>
        <taxon>Dactylococcopsis</taxon>
    </lineage>
</organism>
<dbReference type="InterPro" id="IPR047709">
    <property type="entry name" value="HpsJ-like"/>
</dbReference>
<keyword evidence="2" id="KW-0812">Transmembrane</keyword>
<dbReference type="STRING" id="13035.Dacsa_0057"/>
<gene>
    <name evidence="3" type="ORF">Dacsa_0057</name>
</gene>
<keyword evidence="1" id="KW-0175">Coiled coil</keyword>
<keyword evidence="4" id="KW-1185">Reference proteome</keyword>
<keyword evidence="2" id="KW-0472">Membrane</keyword>
<keyword evidence="2" id="KW-1133">Transmembrane helix</keyword>
<feature type="transmembrane region" description="Helical" evidence="2">
    <location>
        <begin position="14"/>
        <end position="36"/>
    </location>
</feature>
<dbReference type="AlphaFoldDB" id="K9YQY0"/>
<feature type="coiled-coil region" evidence="1">
    <location>
        <begin position="167"/>
        <end position="194"/>
    </location>
</feature>
<feature type="transmembrane region" description="Helical" evidence="2">
    <location>
        <begin position="80"/>
        <end position="104"/>
    </location>
</feature>
<dbReference type="KEGG" id="dsl:Dacsa_0057"/>
<name>K9YQY0_DACS8</name>
<dbReference type="PATRIC" id="fig|13035.3.peg.62"/>
<evidence type="ECO:0000256" key="2">
    <source>
        <dbReference type="SAM" id="Phobius"/>
    </source>
</evidence>
<dbReference type="eggNOG" id="COG1704">
    <property type="taxonomic scope" value="Bacteria"/>
</dbReference>
<evidence type="ECO:0000313" key="4">
    <source>
        <dbReference type="Proteomes" id="UP000010482"/>
    </source>
</evidence>
<feature type="transmembrane region" description="Helical" evidence="2">
    <location>
        <begin position="203"/>
        <end position="224"/>
    </location>
</feature>
<dbReference type="Proteomes" id="UP000010482">
    <property type="component" value="Chromosome"/>
</dbReference>
<dbReference type="RefSeq" id="WP_015227890.1">
    <property type="nucleotide sequence ID" value="NC_019780.1"/>
</dbReference>
<sequence>MVQKTTKSNSAIPILRYIGYGLLVFSAIDIATILYPPQFTNPSWELQTIGGIVERVPVPLIGFGFVFLGEPSQWKIPERVLLNLTSFLSLVVAALFLFLVPLGIVNTIRINNENTETITTQSEQQIEQIEQLKSLVGDANPQNLAQLAQRLNSQENPIEANNPEELRSEIRSRLEQQQDQIQQQAENTQSQRRRNLLENAAKWITGALLSCVLFAIIFLQTAWVRKLPLKKKKQEQPKTTM</sequence>
<accession>K9YQY0</accession>
<evidence type="ECO:0000256" key="1">
    <source>
        <dbReference type="SAM" id="Coils"/>
    </source>
</evidence>
<dbReference type="EMBL" id="CP003944">
    <property type="protein sequence ID" value="AFZ48877.1"/>
    <property type="molecule type" value="Genomic_DNA"/>
</dbReference>
<protein>
    <submittedName>
        <fullName evidence="3">Uncharacterized protein</fullName>
    </submittedName>
</protein>
<reference evidence="3" key="1">
    <citation type="submission" date="2012-04" db="EMBL/GenBank/DDBJ databases">
        <title>Finished genome of Dactylococcopsis salina PCC 8305.</title>
        <authorList>
            <consortium name="US DOE Joint Genome Institute"/>
            <person name="Gugger M."/>
            <person name="Coursin T."/>
            <person name="Rippka R."/>
            <person name="Tandeau De Marsac N."/>
            <person name="Huntemann M."/>
            <person name="Wei C.-L."/>
            <person name="Han J."/>
            <person name="Detter J.C."/>
            <person name="Han C."/>
            <person name="Tapia R."/>
            <person name="Daligault H."/>
            <person name="Chen A."/>
            <person name="Krypides N."/>
            <person name="Mavromatis K."/>
            <person name="Markowitz V."/>
            <person name="Szeto E."/>
            <person name="Ivanova N."/>
            <person name="Ovchinnikova G."/>
            <person name="Pagani I."/>
            <person name="Pati A."/>
            <person name="Goodwin L."/>
            <person name="Peters L."/>
            <person name="Pitluck S."/>
            <person name="Woyke T."/>
            <person name="Kerfeld C."/>
        </authorList>
    </citation>
    <scope>NUCLEOTIDE SEQUENCE [LARGE SCALE GENOMIC DNA]</scope>
    <source>
        <strain evidence="3">PCC 8305</strain>
    </source>
</reference>
<dbReference type="OrthoDB" id="532366at2"/>